<organism evidence="2 3">
    <name type="scientific">Pedobacter frigoris</name>
    <dbReference type="NCBI Taxonomy" id="2571272"/>
    <lineage>
        <taxon>Bacteria</taxon>
        <taxon>Pseudomonadati</taxon>
        <taxon>Bacteroidota</taxon>
        <taxon>Sphingobacteriia</taxon>
        <taxon>Sphingobacteriales</taxon>
        <taxon>Sphingobacteriaceae</taxon>
        <taxon>Pedobacter</taxon>
    </lineage>
</organism>
<protein>
    <recommendedName>
        <fullName evidence="1">Right handed beta helix domain-containing protein</fullName>
    </recommendedName>
</protein>
<dbReference type="OrthoDB" id="338827at2"/>
<dbReference type="Pfam" id="PF13229">
    <property type="entry name" value="Beta_helix"/>
    <property type="match status" value="1"/>
</dbReference>
<dbReference type="InterPro" id="IPR011050">
    <property type="entry name" value="Pectin_lyase_fold/virulence"/>
</dbReference>
<dbReference type="InterPro" id="IPR022442">
    <property type="entry name" value="SO_2930-like_dom"/>
</dbReference>
<reference evidence="2 3" key="1">
    <citation type="submission" date="2019-04" db="EMBL/GenBank/DDBJ databases">
        <title>Pedobacter sp. RP-3-15 sp. nov., isolated from Arctic soil.</title>
        <authorList>
            <person name="Dahal R.H."/>
            <person name="Kim D.-U."/>
        </authorList>
    </citation>
    <scope>NUCLEOTIDE SEQUENCE [LARGE SCALE GENOMIC DNA]</scope>
    <source>
        <strain evidence="2 3">RP-3-15</strain>
    </source>
</reference>
<dbReference type="AlphaFoldDB" id="A0A4U1CK36"/>
<keyword evidence="3" id="KW-1185">Reference proteome</keyword>
<dbReference type="InterPro" id="IPR039448">
    <property type="entry name" value="Beta_helix"/>
</dbReference>
<accession>A0A4U1CK36</accession>
<name>A0A4U1CK36_9SPHI</name>
<evidence type="ECO:0000313" key="3">
    <source>
        <dbReference type="Proteomes" id="UP000307244"/>
    </source>
</evidence>
<dbReference type="Gene3D" id="2.160.20.10">
    <property type="entry name" value="Single-stranded right-handed beta-helix, Pectin lyase-like"/>
    <property type="match status" value="1"/>
</dbReference>
<dbReference type="SMART" id="SM00710">
    <property type="entry name" value="PbH1"/>
    <property type="match status" value="6"/>
</dbReference>
<dbReference type="PROSITE" id="PS51257">
    <property type="entry name" value="PROKAR_LIPOPROTEIN"/>
    <property type="match status" value="1"/>
</dbReference>
<feature type="domain" description="Right handed beta helix" evidence="1">
    <location>
        <begin position="99"/>
        <end position="234"/>
    </location>
</feature>
<comment type="caution">
    <text evidence="2">The sequence shown here is derived from an EMBL/GenBank/DDBJ whole genome shotgun (WGS) entry which is preliminary data.</text>
</comment>
<gene>
    <name evidence="2" type="ORF">FA047_06875</name>
</gene>
<sequence>MLTTFFKYKTHTMKNLLYTALILIASMSLSCTQKEQGNNDAFKTKLSFNPGEETKIAEAFLSMKDSTLILLKAGTYKFDNLSIAQVKHIKIQGEGHDKTILDFTSQSQGGEGIRVTDVIGFTIDAMTIKDSKGDLLKINKSRDVTVTNLHAVWSKADSTSGGYAIYPVMCKNVLIENCYTEGSSDAGIYVGQTDSAIVRKCKAAKNVAGCEIENTSNAQVYDNEFYNNTAGFLIFDLPDLSKRGGHVKVYNNYIHDNNFRNFAKAGSFGTTWGVGNASPGSGVIILAASDIDIHDNRIINNNSSSITIASGFVVDEKAAEKINPNYFPIPKNVKIHNNTIEMGPAFPAPAYEHRMGKLLISIEQRLNAVDPSRKNKRIPLIMYDGISTNILTKGTGINPDGICISQKGENTFVNADFLNLSNPEQWKPNTNISPYNCK</sequence>
<proteinExistence type="predicted"/>
<evidence type="ECO:0000259" key="1">
    <source>
        <dbReference type="Pfam" id="PF13229"/>
    </source>
</evidence>
<evidence type="ECO:0000313" key="2">
    <source>
        <dbReference type="EMBL" id="TKC06986.1"/>
    </source>
</evidence>
<dbReference type="EMBL" id="SWBQ01000002">
    <property type="protein sequence ID" value="TKC06986.1"/>
    <property type="molecule type" value="Genomic_DNA"/>
</dbReference>
<dbReference type="SUPFAM" id="SSF51126">
    <property type="entry name" value="Pectin lyase-like"/>
    <property type="match status" value="1"/>
</dbReference>
<dbReference type="NCBIfam" id="TIGR03805">
    <property type="entry name" value="beta_helix_1"/>
    <property type="match status" value="1"/>
</dbReference>
<dbReference type="InterPro" id="IPR006626">
    <property type="entry name" value="PbH1"/>
</dbReference>
<dbReference type="Proteomes" id="UP000307244">
    <property type="component" value="Unassembled WGS sequence"/>
</dbReference>
<dbReference type="InterPro" id="IPR012334">
    <property type="entry name" value="Pectin_lyas_fold"/>
</dbReference>